<reference evidence="1 2" key="1">
    <citation type="submission" date="2020-08" db="EMBL/GenBank/DDBJ databases">
        <title>Genomic Encyclopedia of Type Strains, Phase IV (KMG-IV): sequencing the most valuable type-strain genomes for metagenomic binning, comparative biology and taxonomic classification.</title>
        <authorList>
            <person name="Goeker M."/>
        </authorList>
    </citation>
    <scope>NUCLEOTIDE SEQUENCE [LARGE SCALE GENOMIC DNA]</scope>
    <source>
        <strain evidence="1 2">DSM 26189</strain>
    </source>
</reference>
<sequence length="106" mass="10724">MAVAPAPAGAGDADQLFGMAPLPDADLAATTGREQNNWLNASSSNNAIVNDNHVGDNSVTGTVSLADSAFQNVSGVSMINFNTGNNSSINAAMSVNLQINYASPTP</sequence>
<accession>A0A7W6BRV2</accession>
<dbReference type="EMBL" id="JACIDT010000052">
    <property type="protein sequence ID" value="MBB3928945.1"/>
    <property type="molecule type" value="Genomic_DNA"/>
</dbReference>
<comment type="caution">
    <text evidence="1">The sequence shown here is derived from an EMBL/GenBank/DDBJ whole genome shotgun (WGS) entry which is preliminary data.</text>
</comment>
<keyword evidence="2" id="KW-1185">Reference proteome</keyword>
<gene>
    <name evidence="1" type="ORF">GGR43_004696</name>
</gene>
<proteinExistence type="predicted"/>
<dbReference type="Proteomes" id="UP000571950">
    <property type="component" value="Unassembled WGS sequence"/>
</dbReference>
<dbReference type="RefSeq" id="WP_188074069.1">
    <property type="nucleotide sequence ID" value="NZ_BSPS01000174.1"/>
</dbReference>
<protein>
    <submittedName>
        <fullName evidence="1">Uncharacterized protein</fullName>
    </submittedName>
</protein>
<evidence type="ECO:0000313" key="1">
    <source>
        <dbReference type="EMBL" id="MBB3928945.1"/>
    </source>
</evidence>
<evidence type="ECO:0000313" key="2">
    <source>
        <dbReference type="Proteomes" id="UP000571950"/>
    </source>
</evidence>
<dbReference type="AlphaFoldDB" id="A0A7W6BRV2"/>
<name>A0A7W6BRV2_9SPHN</name>
<organism evidence="1 2">
    <name type="scientific">Sphingobium jiangsuense</name>
    <dbReference type="NCBI Taxonomy" id="870476"/>
    <lineage>
        <taxon>Bacteria</taxon>
        <taxon>Pseudomonadati</taxon>
        <taxon>Pseudomonadota</taxon>
        <taxon>Alphaproteobacteria</taxon>
        <taxon>Sphingomonadales</taxon>
        <taxon>Sphingomonadaceae</taxon>
        <taxon>Sphingobium</taxon>
    </lineage>
</organism>